<dbReference type="CDD" id="cd00200">
    <property type="entry name" value="WD40"/>
    <property type="match status" value="1"/>
</dbReference>
<dbReference type="PANTHER" id="PTHR10814:SF33">
    <property type="entry name" value="TRANSDUCIN-LIKE ENHANCER PROTEIN 7"/>
    <property type="match status" value="1"/>
</dbReference>
<evidence type="ECO:0000256" key="2">
    <source>
        <dbReference type="ARBA" id="ARBA00005969"/>
    </source>
</evidence>
<dbReference type="InterPro" id="IPR001680">
    <property type="entry name" value="WD40_rpt"/>
</dbReference>
<dbReference type="FunFam" id="2.130.10.10:FF:000001">
    <property type="entry name" value="transducin-like enhancer protein 3 isoform X1"/>
    <property type="match status" value="1"/>
</dbReference>
<keyword evidence="11" id="KW-1185">Reference proteome</keyword>
<dbReference type="GO" id="GO:0003714">
    <property type="term" value="F:transcription corepressor activity"/>
    <property type="evidence" value="ECO:0007669"/>
    <property type="project" value="TreeGrafter"/>
</dbReference>
<feature type="repeat" description="WD" evidence="7">
    <location>
        <begin position="526"/>
        <end position="567"/>
    </location>
</feature>
<dbReference type="PROSITE" id="PS50082">
    <property type="entry name" value="WD_REPEATS_2"/>
    <property type="match status" value="2"/>
</dbReference>
<dbReference type="Gene3D" id="2.130.10.10">
    <property type="entry name" value="YVTN repeat-like/Quinoprotein amine dehydrogenase"/>
    <property type="match status" value="1"/>
</dbReference>
<comment type="similarity">
    <text evidence="2">Belongs to the WD repeat Groucho/TLE family.</text>
</comment>
<evidence type="ECO:0000313" key="11">
    <source>
        <dbReference type="Proteomes" id="UP000694557"/>
    </source>
</evidence>
<dbReference type="GeneTree" id="ENSGT01030000234519"/>
<feature type="compositionally biased region" description="Pro residues" evidence="8">
    <location>
        <begin position="1"/>
        <end position="16"/>
    </location>
</feature>
<evidence type="ECO:0000256" key="3">
    <source>
        <dbReference type="ARBA" id="ARBA00022574"/>
    </source>
</evidence>
<comment type="function">
    <text evidence="6">Transcriptional corepressor that binds to a number of transcription factors. Inhibits the transcriptional activation mediated by CTNNB1 and TCF family members in Wnt signaling. The effects of full-length TLE family members may be modulated by association with dominant-negative AES.</text>
</comment>
<sequence>MFPQNRPPAPLQPPPGSSASAAAAAASGAPQALKLTYPETLDRIKEEFQFLQTQYHSLKMECEKLATEKTEIQRHYVMYYEMSYGLNIEMHKQTEIAKRLNVICAQLIPFLSQEHQQQVVQAMERAKQVTMGELNASIGVRRLPPLPHTLQAQHLSQHVAQGLQGLHSMQMGPHPGGLPHPGLALGGGSSLLALSGALGAQLAAKEGHERAHLEAAAAASSMSNGDKGRTADYLSNGKKRRADEKEFMTDYGSDADKSDDNLVVDEVSWPVFASQNPLAVQGAYPPGAFSLPPPGVNGELAGAAAAYGAGLHLVSPQMNGSAAAAAAAGYGRSPVSPHPHMRVPGLPASLQSTASGKPAYSFHVSADGQMQPVPFPPDALLGPGIPRHARQIHTLNHGEVVCAVTISTSTRHVYTGGKGCVKVWDISQPGSKSAMAQLDCLNRDNYIRSCKLLPDGRTLIVGGEASTLSIWDLATPTPRIKAELTSSAPACYALAISPDNKVCFSCCSDGNIVVWDLHNQTLVRQFQGHTDGASCIDISNDGTKLWTGGLDNTVRCWDLREGRQLQQHDFTSQIFSLGYCPTGEWLAVGMESSNVEVLHVSKPDKYQLHLHESCVLSLKFAYCGKWFVSTGKDNLLNAWRTPYGSSIFQSKESSSVLSCDISPDDQFIVTGSGDKKATVYEVIY</sequence>
<evidence type="ECO:0000256" key="1">
    <source>
        <dbReference type="ARBA" id="ARBA00004123"/>
    </source>
</evidence>
<dbReference type="InterPro" id="IPR015943">
    <property type="entry name" value="WD40/YVTN_repeat-like_dom_sf"/>
</dbReference>
<reference evidence="10" key="2">
    <citation type="submission" date="2025-09" db="UniProtKB">
        <authorList>
            <consortium name="Ensembl"/>
        </authorList>
    </citation>
    <scope>IDENTIFICATION</scope>
</reference>
<dbReference type="PROSITE" id="PS50294">
    <property type="entry name" value="WD_REPEATS_REGION"/>
    <property type="match status" value="1"/>
</dbReference>
<reference evidence="10" key="1">
    <citation type="submission" date="2025-08" db="UniProtKB">
        <authorList>
            <consortium name="Ensembl"/>
        </authorList>
    </citation>
    <scope>IDENTIFICATION</scope>
</reference>
<dbReference type="AlphaFoldDB" id="A0A8C7MGK4"/>
<evidence type="ECO:0000256" key="6">
    <source>
        <dbReference type="ARBA" id="ARBA00045617"/>
    </source>
</evidence>
<dbReference type="InterPro" id="IPR036322">
    <property type="entry name" value="WD40_repeat_dom_sf"/>
</dbReference>
<protein>
    <submittedName>
        <fullName evidence="10">TLE family member 2, transcriptional corepressor a</fullName>
    </submittedName>
</protein>
<dbReference type="InterPro" id="IPR005617">
    <property type="entry name" value="Groucho/TLE_N"/>
</dbReference>
<keyword evidence="3 7" id="KW-0853">WD repeat</keyword>
<proteinExistence type="inferred from homology"/>
<dbReference type="Ensembl" id="ENSOKIT00005056118.1">
    <property type="protein sequence ID" value="ENSOKIP00005053140.1"/>
    <property type="gene ID" value="ENSOKIG00005022414.1"/>
</dbReference>
<dbReference type="PROSITE" id="PS00678">
    <property type="entry name" value="WD_REPEATS_1"/>
    <property type="match status" value="1"/>
</dbReference>
<evidence type="ECO:0000313" key="10">
    <source>
        <dbReference type="Ensembl" id="ENSOKIP00005053140.1"/>
    </source>
</evidence>
<dbReference type="GO" id="GO:0090090">
    <property type="term" value="P:negative regulation of canonical Wnt signaling pathway"/>
    <property type="evidence" value="ECO:0007669"/>
    <property type="project" value="TreeGrafter"/>
</dbReference>
<dbReference type="GO" id="GO:0005634">
    <property type="term" value="C:nucleus"/>
    <property type="evidence" value="ECO:0007669"/>
    <property type="project" value="UniProtKB-SubCell"/>
</dbReference>
<keyword evidence="4" id="KW-0677">Repeat</keyword>
<feature type="repeat" description="WD" evidence="7">
    <location>
        <begin position="484"/>
        <end position="525"/>
    </location>
</feature>
<dbReference type="InterPro" id="IPR009146">
    <property type="entry name" value="Groucho_enhance"/>
</dbReference>
<dbReference type="Pfam" id="PF03920">
    <property type="entry name" value="TLE_N"/>
    <property type="match status" value="1"/>
</dbReference>
<dbReference type="GO" id="GO:0005667">
    <property type="term" value="C:transcription regulator complex"/>
    <property type="evidence" value="ECO:0007669"/>
    <property type="project" value="TreeGrafter"/>
</dbReference>
<dbReference type="SMART" id="SM00320">
    <property type="entry name" value="WD40"/>
    <property type="match status" value="7"/>
</dbReference>
<evidence type="ECO:0000256" key="5">
    <source>
        <dbReference type="ARBA" id="ARBA00023242"/>
    </source>
</evidence>
<dbReference type="PANTHER" id="PTHR10814">
    <property type="entry name" value="TRANSDUCIN-LIKE ENHANCER PROTEIN"/>
    <property type="match status" value="1"/>
</dbReference>
<dbReference type="Proteomes" id="UP000694557">
    <property type="component" value="Unassembled WGS sequence"/>
</dbReference>
<organism evidence="10 11">
    <name type="scientific">Oncorhynchus kisutch</name>
    <name type="common">Coho salmon</name>
    <name type="synonym">Salmo kisutch</name>
    <dbReference type="NCBI Taxonomy" id="8019"/>
    <lineage>
        <taxon>Eukaryota</taxon>
        <taxon>Metazoa</taxon>
        <taxon>Chordata</taxon>
        <taxon>Craniata</taxon>
        <taxon>Vertebrata</taxon>
        <taxon>Euteleostomi</taxon>
        <taxon>Actinopterygii</taxon>
        <taxon>Neopterygii</taxon>
        <taxon>Teleostei</taxon>
        <taxon>Protacanthopterygii</taxon>
        <taxon>Salmoniformes</taxon>
        <taxon>Salmonidae</taxon>
        <taxon>Salmoninae</taxon>
        <taxon>Oncorhynchus</taxon>
    </lineage>
</organism>
<evidence type="ECO:0000259" key="9">
    <source>
        <dbReference type="Pfam" id="PF03920"/>
    </source>
</evidence>
<comment type="subcellular location">
    <subcellularLocation>
        <location evidence="1">Nucleus</location>
    </subcellularLocation>
</comment>
<evidence type="ECO:0000256" key="4">
    <source>
        <dbReference type="ARBA" id="ARBA00022737"/>
    </source>
</evidence>
<dbReference type="InterPro" id="IPR019775">
    <property type="entry name" value="WD40_repeat_CS"/>
</dbReference>
<keyword evidence="5" id="KW-0539">Nucleus</keyword>
<feature type="domain" description="Groucho/TLE N-terminal Q-rich" evidence="9">
    <location>
        <begin position="33"/>
        <end position="154"/>
    </location>
</feature>
<feature type="region of interest" description="Disordered" evidence="8">
    <location>
        <begin position="1"/>
        <end position="24"/>
    </location>
</feature>
<evidence type="ECO:0000256" key="8">
    <source>
        <dbReference type="SAM" id="MobiDB-lite"/>
    </source>
</evidence>
<name>A0A8C7MGK4_ONCKI</name>
<gene>
    <name evidence="10" type="primary">LOC109897872</name>
</gene>
<evidence type="ECO:0000256" key="7">
    <source>
        <dbReference type="PROSITE-ProRule" id="PRU00221"/>
    </source>
</evidence>
<dbReference type="SUPFAM" id="SSF50978">
    <property type="entry name" value="WD40 repeat-like"/>
    <property type="match status" value="1"/>
</dbReference>
<accession>A0A8C7MGK4</accession>
<dbReference type="Pfam" id="PF00400">
    <property type="entry name" value="WD40"/>
    <property type="match status" value="6"/>
</dbReference>
<dbReference type="PRINTS" id="PR01850">
    <property type="entry name" value="GROUCHOFAMLY"/>
</dbReference>